<reference evidence="3" key="1">
    <citation type="submission" date="2017-06" db="EMBL/GenBank/DDBJ databases">
        <title>Genome analysis of Fimbriiglobus ruber SP5, the first member of the order Planctomycetales with confirmed chitinolytic capability.</title>
        <authorList>
            <person name="Ravin N.V."/>
            <person name="Rakitin A.L."/>
            <person name="Ivanova A.A."/>
            <person name="Beletsky A.V."/>
            <person name="Kulichevskaya I.S."/>
            <person name="Mardanov A.V."/>
            <person name="Dedysh S.N."/>
        </authorList>
    </citation>
    <scope>NUCLEOTIDE SEQUENCE [LARGE SCALE GENOMIC DNA]</scope>
    <source>
        <strain evidence="3">SP5</strain>
    </source>
</reference>
<dbReference type="EMBL" id="NIDE01000014">
    <property type="protein sequence ID" value="OWK38028.1"/>
    <property type="molecule type" value="Genomic_DNA"/>
</dbReference>
<sequence>MSRLLFSAVVVAAIALPAFSRDDKDTKFVKLLNVETGKVLAIADNSTEASAKAVLAKDGDSESLQWKLERDGNFLKMVNRKSKLVLDVFESSRDEGAAVIQWDEKGDDNDNQRWAWSGEGKERRLKSKSSDLVLVADKDGNIVQKKLDEKDKGQLWSVVEVK</sequence>
<dbReference type="InterPro" id="IPR035992">
    <property type="entry name" value="Ricin_B-like_lectins"/>
</dbReference>
<dbReference type="OrthoDB" id="282479at2"/>
<evidence type="ECO:0000313" key="2">
    <source>
        <dbReference type="EMBL" id="OWK38028.1"/>
    </source>
</evidence>
<name>A0A225DHI7_9BACT</name>
<gene>
    <name evidence="2" type="ORF">FRUB_07148</name>
</gene>
<dbReference type="AlphaFoldDB" id="A0A225DHI7"/>
<dbReference type="CDD" id="cd00161">
    <property type="entry name" value="beta-trefoil_Ricin-like"/>
    <property type="match status" value="1"/>
</dbReference>
<dbReference type="InterPro" id="IPR000772">
    <property type="entry name" value="Ricin_B_lectin"/>
</dbReference>
<dbReference type="SUPFAM" id="SSF50370">
    <property type="entry name" value="Ricin B-like lectins"/>
    <property type="match status" value="1"/>
</dbReference>
<comment type="caution">
    <text evidence="2">The sequence shown here is derived from an EMBL/GenBank/DDBJ whole genome shotgun (WGS) entry which is preliminary data.</text>
</comment>
<evidence type="ECO:0000313" key="3">
    <source>
        <dbReference type="Proteomes" id="UP000214646"/>
    </source>
</evidence>
<feature type="domain" description="Ricin B lectin" evidence="1">
    <location>
        <begin position="25"/>
        <end position="102"/>
    </location>
</feature>
<accession>A0A225DHI7</accession>
<dbReference type="Pfam" id="PF14200">
    <property type="entry name" value="RicinB_lectin_2"/>
    <property type="match status" value="1"/>
</dbReference>
<dbReference type="Proteomes" id="UP000214646">
    <property type="component" value="Unassembled WGS sequence"/>
</dbReference>
<keyword evidence="2" id="KW-0430">Lectin</keyword>
<proteinExistence type="predicted"/>
<dbReference type="PROSITE" id="PS50231">
    <property type="entry name" value="RICIN_B_LECTIN"/>
    <property type="match status" value="1"/>
</dbReference>
<protein>
    <submittedName>
        <fullName evidence="2">Ricin-type beta-trefoil lectin domain-like</fullName>
    </submittedName>
</protein>
<dbReference type="RefSeq" id="WP_088257838.1">
    <property type="nucleotide sequence ID" value="NZ_NIDE01000014.1"/>
</dbReference>
<organism evidence="2 3">
    <name type="scientific">Fimbriiglobus ruber</name>
    <dbReference type="NCBI Taxonomy" id="1908690"/>
    <lineage>
        <taxon>Bacteria</taxon>
        <taxon>Pseudomonadati</taxon>
        <taxon>Planctomycetota</taxon>
        <taxon>Planctomycetia</taxon>
        <taxon>Gemmatales</taxon>
        <taxon>Gemmataceae</taxon>
        <taxon>Fimbriiglobus</taxon>
    </lineage>
</organism>
<evidence type="ECO:0000259" key="1">
    <source>
        <dbReference type="Pfam" id="PF14200"/>
    </source>
</evidence>
<dbReference type="Gene3D" id="2.80.10.50">
    <property type="match status" value="1"/>
</dbReference>
<keyword evidence="3" id="KW-1185">Reference proteome</keyword>
<dbReference type="GO" id="GO:0030246">
    <property type="term" value="F:carbohydrate binding"/>
    <property type="evidence" value="ECO:0007669"/>
    <property type="project" value="UniProtKB-KW"/>
</dbReference>